<keyword evidence="2" id="KW-1185">Reference proteome</keyword>
<dbReference type="RefSeq" id="WP_117454028.1">
    <property type="nucleotide sequence ID" value="NZ_CP060636.1"/>
</dbReference>
<evidence type="ECO:0000313" key="1">
    <source>
        <dbReference type="EMBL" id="QNM12879.1"/>
    </source>
</evidence>
<name>A0A7G9GPZ7_9FIRM</name>
<protein>
    <submittedName>
        <fullName evidence="1">Uncharacterized protein</fullName>
    </submittedName>
</protein>
<dbReference type="KEGG" id="ehn:H9Q80_02695"/>
<organism evidence="1 2">
    <name type="scientific">[Eubacterium] hominis</name>
    <dbReference type="NCBI Taxonomy" id="2764325"/>
    <lineage>
        <taxon>Bacteria</taxon>
        <taxon>Bacillati</taxon>
        <taxon>Bacillota</taxon>
        <taxon>Erysipelotrichia</taxon>
        <taxon>Erysipelotrichales</taxon>
        <taxon>Erysipelotrichaceae</taxon>
        <taxon>Amedibacillus</taxon>
    </lineage>
</organism>
<sequence length="88" mass="10675">MQWSDYKETKHHKRMGVGVLDHTYVITEQKAAGMDTYFYPISKEEHDSFDDWKDDEAKIQSLYETEPIYIGYYLTNEMRKYEKKSHRV</sequence>
<proteinExistence type="predicted"/>
<gene>
    <name evidence="1" type="ORF">H9Q80_02695</name>
</gene>
<dbReference type="Proteomes" id="UP000515856">
    <property type="component" value="Chromosome"/>
</dbReference>
<reference evidence="1 2" key="1">
    <citation type="submission" date="2020-08" db="EMBL/GenBank/DDBJ databases">
        <authorList>
            <person name="Liu C."/>
            <person name="Sun Q."/>
        </authorList>
    </citation>
    <scope>NUCLEOTIDE SEQUENCE [LARGE SCALE GENOMIC DNA]</scope>
    <source>
        <strain evidence="1 2">NSJ-61</strain>
    </source>
</reference>
<evidence type="ECO:0000313" key="2">
    <source>
        <dbReference type="Proteomes" id="UP000515856"/>
    </source>
</evidence>
<accession>A0A7G9GPZ7</accession>
<dbReference type="EMBL" id="CP060636">
    <property type="protein sequence ID" value="QNM12879.1"/>
    <property type="molecule type" value="Genomic_DNA"/>
</dbReference>
<dbReference type="AlphaFoldDB" id="A0A7G9GPZ7"/>